<dbReference type="RefSeq" id="WP_167962842.1">
    <property type="nucleotide sequence ID" value="NZ_CP050831.1"/>
</dbReference>
<reference evidence="6 7" key="1">
    <citation type="submission" date="2020-03" db="EMBL/GenBank/DDBJ databases">
        <title>Genomic analysis of Bacteroides faecium CBA7301.</title>
        <authorList>
            <person name="Kim J."/>
            <person name="Roh S.W."/>
        </authorList>
    </citation>
    <scope>NUCLEOTIDE SEQUENCE [LARGE SCALE GENOMIC DNA]</scope>
    <source>
        <strain evidence="6 7">CBA7301</strain>
    </source>
</reference>
<evidence type="ECO:0000313" key="7">
    <source>
        <dbReference type="Proteomes" id="UP000501780"/>
    </source>
</evidence>
<dbReference type="AlphaFoldDB" id="A0A6H0KNT1"/>
<evidence type="ECO:0000256" key="5">
    <source>
        <dbReference type="ARBA" id="ARBA00023014"/>
    </source>
</evidence>
<dbReference type="SUPFAM" id="SSF102114">
    <property type="entry name" value="Radical SAM enzymes"/>
    <property type="match status" value="1"/>
</dbReference>
<dbReference type="PANTHER" id="PTHR43409">
    <property type="entry name" value="ANAEROBIC MAGNESIUM-PROTOPORPHYRIN IX MONOMETHYL ESTER CYCLASE-RELATED"/>
    <property type="match status" value="1"/>
</dbReference>
<keyword evidence="4" id="KW-0408">Iron</keyword>
<keyword evidence="5" id="KW-0411">Iron-sulfur</keyword>
<dbReference type="GO" id="GO:0046872">
    <property type="term" value="F:metal ion binding"/>
    <property type="evidence" value="ECO:0007669"/>
    <property type="project" value="UniProtKB-KW"/>
</dbReference>
<comment type="cofactor">
    <cofactor evidence="1">
        <name>[4Fe-4S] cluster</name>
        <dbReference type="ChEBI" id="CHEBI:49883"/>
    </cofactor>
</comment>
<evidence type="ECO:0000256" key="3">
    <source>
        <dbReference type="ARBA" id="ARBA00022723"/>
    </source>
</evidence>
<accession>A0A6H0KNT1</accession>
<dbReference type="EMBL" id="CP050831">
    <property type="protein sequence ID" value="QIU94691.1"/>
    <property type="molecule type" value="Genomic_DNA"/>
</dbReference>
<dbReference type="Proteomes" id="UP000501780">
    <property type="component" value="Chromosome"/>
</dbReference>
<dbReference type="InterPro" id="IPR051198">
    <property type="entry name" value="BchE-like"/>
</dbReference>
<evidence type="ECO:0000256" key="4">
    <source>
        <dbReference type="ARBA" id="ARBA00023004"/>
    </source>
</evidence>
<protein>
    <submittedName>
        <fullName evidence="6">Uncharacterized protein</fullName>
    </submittedName>
</protein>
<dbReference type="KEGG" id="bfc:BacF7301_11305"/>
<keyword evidence="2" id="KW-0949">S-adenosyl-L-methionine</keyword>
<dbReference type="Gene3D" id="3.80.30.20">
    <property type="entry name" value="tm_1862 like domain"/>
    <property type="match status" value="1"/>
</dbReference>
<sequence length="611" mass="71219">MKTHIVVINQIPPGNANIVLPAPSILKNYLGCHHLTANVIDWNSRLAELQNLFVWGNTSNTGNDDNSLLLFYNYLAWKYKDEKAVVNIKARLMSLKPNHATSEVAFYNKHMKVLAQKLEEAISDYLTEIYSDEIVCFFFFIDSQYKWICASIIAERIKQQYPESVIVVGGLEYKNQAVEYLRMFSQFDFAIWGDTEKAMVDLCKKLTEENKACCDIPQLAFRHENKVITSSCKEKCCLSLAEQSLRPDFSDLIEQVQSNDIAVSPCVSVLGLEVNRQSRYKPVRTIIDEIIYFIIEYHATAFHFTAYELTDNNCSHFYELLDALILVKEQYPDFSISLFPVVTRTITPAALRKMMMAGFYSIQIEYVSGSENLLNKYEAKSTFADNLLLVKFTSLYNITLTETDVIIGIPGEADEDILQAISNLYYLRFFFKGGQLRHQLRKMEAMRHDKFYKQVKADKMNWDIYPSFKRFLPSDYLRSAGKDGNILNLMPIRSNPLWDDFKQAESYFIQNRFEYKIYRKANHTILYKELFNNNVINEFELDEMDWFILESANRQVIGIEFLLKEIKDKIKKEFMEIEIINTLENLRFEKLLYLSDDYNEIVSVINTELVV</sequence>
<dbReference type="InterPro" id="IPR023404">
    <property type="entry name" value="rSAM_horseshoe"/>
</dbReference>
<keyword evidence="7" id="KW-1185">Reference proteome</keyword>
<gene>
    <name evidence="6" type="ORF">BacF7301_11305</name>
</gene>
<dbReference type="InterPro" id="IPR058240">
    <property type="entry name" value="rSAM_sf"/>
</dbReference>
<proteinExistence type="predicted"/>
<name>A0A6H0KNT1_9BACE</name>
<dbReference type="Gene3D" id="3.40.50.280">
    <property type="entry name" value="Cobalamin-binding domain"/>
    <property type="match status" value="1"/>
</dbReference>
<keyword evidence="3" id="KW-0479">Metal-binding</keyword>
<organism evidence="6 7">
    <name type="scientific">Bacteroides faecium</name>
    <dbReference type="NCBI Taxonomy" id="2715212"/>
    <lineage>
        <taxon>Bacteria</taxon>
        <taxon>Pseudomonadati</taxon>
        <taxon>Bacteroidota</taxon>
        <taxon>Bacteroidia</taxon>
        <taxon>Bacteroidales</taxon>
        <taxon>Bacteroidaceae</taxon>
        <taxon>Bacteroides</taxon>
    </lineage>
</organism>
<dbReference type="GO" id="GO:0051536">
    <property type="term" value="F:iron-sulfur cluster binding"/>
    <property type="evidence" value="ECO:0007669"/>
    <property type="project" value="UniProtKB-KW"/>
</dbReference>
<evidence type="ECO:0000313" key="6">
    <source>
        <dbReference type="EMBL" id="QIU94691.1"/>
    </source>
</evidence>
<evidence type="ECO:0000256" key="1">
    <source>
        <dbReference type="ARBA" id="ARBA00001966"/>
    </source>
</evidence>
<evidence type="ECO:0000256" key="2">
    <source>
        <dbReference type="ARBA" id="ARBA00022691"/>
    </source>
</evidence>